<name>A0A4Z1RK51_9GAMM</name>
<evidence type="ECO:0000313" key="3">
    <source>
        <dbReference type="Proteomes" id="UP000298681"/>
    </source>
</evidence>
<organism evidence="2 3">
    <name type="scientific">Luteimonas yindakuii</name>
    <dbReference type="NCBI Taxonomy" id="2565782"/>
    <lineage>
        <taxon>Bacteria</taxon>
        <taxon>Pseudomonadati</taxon>
        <taxon>Pseudomonadota</taxon>
        <taxon>Gammaproteobacteria</taxon>
        <taxon>Lysobacterales</taxon>
        <taxon>Lysobacteraceae</taxon>
        <taxon>Luteimonas</taxon>
    </lineage>
</organism>
<accession>A0A4Z1RK51</accession>
<evidence type="ECO:0000259" key="1">
    <source>
        <dbReference type="Pfam" id="PF00117"/>
    </source>
</evidence>
<keyword evidence="3" id="KW-1185">Reference proteome</keyword>
<keyword evidence="2" id="KW-0315">Glutamine amidotransferase</keyword>
<proteinExistence type="predicted"/>
<dbReference type="CDD" id="cd01741">
    <property type="entry name" value="GATase1_1"/>
    <property type="match status" value="1"/>
</dbReference>
<dbReference type="InterPro" id="IPR017926">
    <property type="entry name" value="GATASE"/>
</dbReference>
<dbReference type="Pfam" id="PF00117">
    <property type="entry name" value="GATase"/>
    <property type="match status" value="1"/>
</dbReference>
<dbReference type="PROSITE" id="PS51273">
    <property type="entry name" value="GATASE_TYPE_1"/>
    <property type="match status" value="1"/>
</dbReference>
<dbReference type="PANTHER" id="PTHR42695:SF5">
    <property type="entry name" value="GLUTAMINE AMIDOTRANSFERASE YLR126C-RELATED"/>
    <property type="match status" value="1"/>
</dbReference>
<gene>
    <name evidence="2" type="ORF">E4582_10260</name>
</gene>
<comment type="caution">
    <text evidence="2">The sequence shown here is derived from an EMBL/GenBank/DDBJ whole genome shotgun (WGS) entry which is preliminary data.</text>
</comment>
<dbReference type="PANTHER" id="PTHR42695">
    <property type="entry name" value="GLUTAMINE AMIDOTRANSFERASE YLR126C-RELATED"/>
    <property type="match status" value="1"/>
</dbReference>
<keyword evidence="2" id="KW-0808">Transferase</keyword>
<evidence type="ECO:0000313" key="2">
    <source>
        <dbReference type="EMBL" id="TKS55107.1"/>
    </source>
</evidence>
<reference evidence="2 3" key="1">
    <citation type="submission" date="2019-01" db="EMBL/GenBank/DDBJ databases">
        <authorList>
            <person name="Zhang S."/>
        </authorList>
    </citation>
    <scope>NUCLEOTIDE SEQUENCE [LARGE SCALE GENOMIC DNA]</scope>
    <source>
        <strain evidence="2 3">1626</strain>
    </source>
</reference>
<dbReference type="RefSeq" id="WP_134674462.1">
    <property type="nucleotide sequence ID" value="NZ_SPUH01000001.1"/>
</dbReference>
<dbReference type="Gene3D" id="3.40.50.880">
    <property type="match status" value="1"/>
</dbReference>
<dbReference type="GO" id="GO:0005829">
    <property type="term" value="C:cytosol"/>
    <property type="evidence" value="ECO:0007669"/>
    <property type="project" value="TreeGrafter"/>
</dbReference>
<protein>
    <submittedName>
        <fullName evidence="2">Glutamine amidotransferase</fullName>
    </submittedName>
</protein>
<dbReference type="NCBIfam" id="NF006562">
    <property type="entry name" value="PRK09065.1"/>
    <property type="match status" value="1"/>
</dbReference>
<dbReference type="InterPro" id="IPR044992">
    <property type="entry name" value="ChyE-like"/>
</dbReference>
<dbReference type="AlphaFoldDB" id="A0A4Z1RK51"/>
<dbReference type="GO" id="GO:0016740">
    <property type="term" value="F:transferase activity"/>
    <property type="evidence" value="ECO:0007669"/>
    <property type="project" value="UniProtKB-KW"/>
</dbReference>
<dbReference type="Proteomes" id="UP000298681">
    <property type="component" value="Unassembled WGS sequence"/>
</dbReference>
<dbReference type="EMBL" id="SPUH01000001">
    <property type="protein sequence ID" value="TKS55107.1"/>
    <property type="molecule type" value="Genomic_DNA"/>
</dbReference>
<feature type="domain" description="Glutamine amidotransferase" evidence="1">
    <location>
        <begin position="74"/>
        <end position="190"/>
    </location>
</feature>
<dbReference type="SUPFAM" id="SSF52317">
    <property type="entry name" value="Class I glutamine amidotransferase-like"/>
    <property type="match status" value="1"/>
</dbReference>
<dbReference type="InterPro" id="IPR029062">
    <property type="entry name" value="Class_I_gatase-like"/>
</dbReference>
<sequence>MTASFLILETGRPIASMRRHGGFDHWIRVAAGLRASAVETVDAQTGATLPDPGDRIGVLVTGSGAMVSDREPWSERAAPWLKAAVESGVPVFGICYGHQLLAHALGGEVADNPAGRGMGTVQVETTAGAADDPLFAALPSPFAAQATHLQSVRHLPEGAQCLATAQHDPNYAFRFGDQAWGVQFHPEFSAMHMRGYIRARADALRAEGTDPVALARAVSAAPHARNLLRRFVRHAYTVRSRVGAVPDGR</sequence>